<feature type="domain" description="ATP-grasp" evidence="1">
    <location>
        <begin position="106"/>
        <end position="260"/>
    </location>
</feature>
<dbReference type="Proteomes" id="UP000199031">
    <property type="component" value="Unassembled WGS sequence"/>
</dbReference>
<proteinExistence type="predicted"/>
<gene>
    <name evidence="2" type="ORF">SAMN05444277_1292</name>
</gene>
<dbReference type="STRING" id="1465490.SAMN05444277_1292"/>
<evidence type="ECO:0000259" key="1">
    <source>
        <dbReference type="Pfam" id="PF14243"/>
    </source>
</evidence>
<name>A0A1I5ZH82_9BACT</name>
<organism evidence="2 3">
    <name type="scientific">Parafilimonas terrae</name>
    <dbReference type="NCBI Taxonomy" id="1465490"/>
    <lineage>
        <taxon>Bacteria</taxon>
        <taxon>Pseudomonadati</taxon>
        <taxon>Bacteroidota</taxon>
        <taxon>Chitinophagia</taxon>
        <taxon>Chitinophagales</taxon>
        <taxon>Chitinophagaceae</taxon>
        <taxon>Parafilimonas</taxon>
    </lineage>
</organism>
<dbReference type="AlphaFoldDB" id="A0A1I5ZH82"/>
<dbReference type="InterPro" id="IPR025643">
    <property type="entry name" value="R2K_3"/>
</dbReference>
<protein>
    <recommendedName>
        <fullName evidence="1">ATP-grasp domain-containing protein</fullName>
    </recommendedName>
</protein>
<dbReference type="Pfam" id="PF14243">
    <property type="entry name" value="R2K_3"/>
    <property type="match status" value="1"/>
</dbReference>
<dbReference type="EMBL" id="FOXQ01000029">
    <property type="protein sequence ID" value="SFQ55808.1"/>
    <property type="molecule type" value="Genomic_DNA"/>
</dbReference>
<keyword evidence="3" id="KW-1185">Reference proteome</keyword>
<dbReference type="RefSeq" id="WP_177191988.1">
    <property type="nucleotide sequence ID" value="NZ_FOXQ01000029.1"/>
</dbReference>
<accession>A0A1I5ZH82</accession>
<evidence type="ECO:0000313" key="2">
    <source>
        <dbReference type="EMBL" id="SFQ55808.1"/>
    </source>
</evidence>
<evidence type="ECO:0000313" key="3">
    <source>
        <dbReference type="Proteomes" id="UP000199031"/>
    </source>
</evidence>
<reference evidence="2 3" key="1">
    <citation type="submission" date="2016-10" db="EMBL/GenBank/DDBJ databases">
        <authorList>
            <person name="de Groot N.N."/>
        </authorList>
    </citation>
    <scope>NUCLEOTIDE SEQUENCE [LARGE SCALE GENOMIC DNA]</scope>
    <source>
        <strain evidence="2 3">DSM 28286</strain>
    </source>
</reference>
<sequence length="269" mass="31661">MNEKYKHIQWVVQRNLTSQSDFEQLKESCHKIGVTFIELDIIPFTAKLPEFDRRRSSIIYGSTTFNSLAFEDANLKKGLFFDEVTFSIENYIEKWSRHMLNYDASVITFKELINRNYNSDRLLFIRPNDDSKSFAGEVKRFEEIADWYEKLKAVENTNLSLESKIIVSEPYNIHYEWRLWIVNKKVVAASKYREYFKLRKEEGCPADVISFAEERCQQYTPHDVFVMDICLCGDEYFIVECGCMNGAGFYKAKIENIVSNVTEYFVSTV</sequence>